<dbReference type="SUPFAM" id="SSF50978">
    <property type="entry name" value="WD40 repeat-like"/>
    <property type="match status" value="1"/>
</dbReference>
<evidence type="ECO:0000256" key="1">
    <source>
        <dbReference type="ARBA" id="ARBA00004496"/>
    </source>
</evidence>
<evidence type="ECO:0000259" key="7">
    <source>
        <dbReference type="PROSITE" id="PS50219"/>
    </source>
</evidence>
<dbReference type="GO" id="GO:0016020">
    <property type="term" value="C:membrane"/>
    <property type="evidence" value="ECO:0007669"/>
    <property type="project" value="TreeGrafter"/>
</dbReference>
<evidence type="ECO:0000256" key="4">
    <source>
        <dbReference type="ARBA" id="ARBA00022927"/>
    </source>
</evidence>
<dbReference type="GO" id="GO:0006914">
    <property type="term" value="P:autophagy"/>
    <property type="evidence" value="ECO:0007669"/>
    <property type="project" value="TreeGrafter"/>
</dbReference>
<dbReference type="InterPro" id="IPR019453">
    <property type="entry name" value="VPS39/TGFA1_Znf"/>
</dbReference>
<dbReference type="InterPro" id="IPR001180">
    <property type="entry name" value="CNH_dom"/>
</dbReference>
<sequence length="1047" mass="116769">MSRRSRVRAPPEPNYSVFIITFLVSSANPFSVFSIIIESNRIESSLLHVQSSLTNPTEIEMVHSAYDCVEVVTNSPSKIEAIESYGSKLLLGCSDGSLRIYAPESSSDPDPSPYVLEKNLVAFTKKPLLSMEVLESRELLLSLSESIAFHRLPTFETIAVITKAKGANVFSWDHRRGFLCFARQKRVCIFRHDGGRGFVEVKEYGVPDVVKSMCWCGENICLGIRREYVILNSSNGALSEVFTSGRLAPPLVVSLPSGELLLGKENIGVFVDQNGKLLSEGRICWSEAPLEVVIQKPYAIALLPRFVEIRSLRDPYPLIQTVVLRNIRHLCQSNNCVILSLDNSVHGLFPVPLGAQIVQLTASGNFEEALSLCKLLPPEDSSLRAAKEESIHIRYAHYLLENGSYEEAMEHFLASQVDITYVLSLYPSIVLPKTTVVHEPEKLDIYGDASYLSRGSSGMSDDMESPLTLHPSESDENSALESKKMSHNMLMALIKYLQKKRYSFIEKATAEGTEEVVLDAVGDNFTSYNRFKKTNKGRGIPVSSGAREMASILDTALLQALLLTGQSSLVLELLRGLNYCDLKICEEILQKGNHHVALLELYKCNSMHREALELLHKLVEESKSSQSEITHRFNPEDIVEYLKPLCGTDPILVLEFSMLVLESCPSQTIELFLSGNIPADMVNSYLKQHSPNMQAKYLELMLAMNENAISGNLQNEMVNIYLSEVLDWHADLIAQQKWDEKAYSPTRKKLVSALESISGYNPEALLKRLPPDALYEERAILLGKMNQHELAISLYVHKLHVPELALSYCDRVYESMHQPSGKYLSNIYLTLLQIYLNPLKTTSSLEKRITNLLSPQNTTIPKGGSSTSVKTKGGRGAKKIAAIEGAEDSKISLSSTDSSRSDGDADELSEGVSTTMLDEVLDLLSRRWDRINGAQALKLLPRETKLQDLLSFLGPLLRKSSEMYRNCSVIKSLRQSENLQVKDELYSQRKAVVKITSDSMCSLCHKKIGTSVFAVYPNGSTLVHFVCFRDSQNMKAVAKGSQLRKRL</sequence>
<keyword evidence="3" id="KW-0963">Cytoplasm</keyword>
<evidence type="ECO:0000256" key="6">
    <source>
        <dbReference type="SAM" id="MobiDB-lite"/>
    </source>
</evidence>
<dbReference type="Proteomes" id="UP001372338">
    <property type="component" value="Unassembled WGS sequence"/>
</dbReference>
<evidence type="ECO:0000313" key="8">
    <source>
        <dbReference type="EMBL" id="KAK7252911.1"/>
    </source>
</evidence>
<evidence type="ECO:0000256" key="2">
    <source>
        <dbReference type="ARBA" id="ARBA00022448"/>
    </source>
</evidence>
<reference evidence="8 9" key="1">
    <citation type="submission" date="2024-01" db="EMBL/GenBank/DDBJ databases">
        <title>The genomes of 5 underutilized Papilionoideae crops provide insights into root nodulation and disease resistanc.</title>
        <authorList>
            <person name="Yuan L."/>
        </authorList>
    </citation>
    <scope>NUCLEOTIDE SEQUENCE [LARGE SCALE GENOMIC DNA]</scope>
    <source>
        <strain evidence="8">ZHUSHIDOU_FW_LH</strain>
        <tissue evidence="8">Leaf</tissue>
    </source>
</reference>
<dbReference type="InterPro" id="IPR019452">
    <property type="entry name" value="VPS39/TGF_beta_rcpt-assoc_1"/>
</dbReference>
<feature type="compositionally biased region" description="Low complexity" evidence="6">
    <location>
        <begin position="862"/>
        <end position="871"/>
    </location>
</feature>
<dbReference type="InterPro" id="IPR000547">
    <property type="entry name" value="Clathrin_H-chain/VPS_repeat"/>
</dbReference>
<organism evidence="8 9">
    <name type="scientific">Crotalaria pallida</name>
    <name type="common">Smooth rattlebox</name>
    <name type="synonym">Crotalaria striata</name>
    <dbReference type="NCBI Taxonomy" id="3830"/>
    <lineage>
        <taxon>Eukaryota</taxon>
        <taxon>Viridiplantae</taxon>
        <taxon>Streptophyta</taxon>
        <taxon>Embryophyta</taxon>
        <taxon>Tracheophyta</taxon>
        <taxon>Spermatophyta</taxon>
        <taxon>Magnoliopsida</taxon>
        <taxon>eudicotyledons</taxon>
        <taxon>Gunneridae</taxon>
        <taxon>Pentapetalae</taxon>
        <taxon>rosids</taxon>
        <taxon>fabids</taxon>
        <taxon>Fabales</taxon>
        <taxon>Fabaceae</taxon>
        <taxon>Papilionoideae</taxon>
        <taxon>50 kb inversion clade</taxon>
        <taxon>genistoids sensu lato</taxon>
        <taxon>core genistoids</taxon>
        <taxon>Crotalarieae</taxon>
        <taxon>Crotalaria</taxon>
    </lineage>
</organism>
<dbReference type="InterPro" id="IPR036322">
    <property type="entry name" value="WD40_repeat_dom_sf"/>
</dbReference>
<accession>A0AAN9ECF1</accession>
<feature type="region of interest" description="Disordered" evidence="6">
    <location>
        <begin position="890"/>
        <end position="909"/>
    </location>
</feature>
<dbReference type="GO" id="GO:0005737">
    <property type="term" value="C:cytoplasm"/>
    <property type="evidence" value="ECO:0007669"/>
    <property type="project" value="UniProtKB-SubCell"/>
</dbReference>
<dbReference type="GO" id="GO:0006886">
    <property type="term" value="P:intracellular protein transport"/>
    <property type="evidence" value="ECO:0007669"/>
    <property type="project" value="UniProtKB-UniRule"/>
</dbReference>
<proteinExistence type="predicted"/>
<comment type="subcellular location">
    <subcellularLocation>
        <location evidence="1">Cytoplasm</location>
    </subcellularLocation>
</comment>
<name>A0AAN9ECF1_CROPI</name>
<dbReference type="Pfam" id="PF00780">
    <property type="entry name" value="CNH"/>
    <property type="match status" value="1"/>
</dbReference>
<gene>
    <name evidence="8" type="ORF">RIF29_37185</name>
</gene>
<dbReference type="Pfam" id="PF10367">
    <property type="entry name" value="zf-Vps39_C"/>
    <property type="match status" value="1"/>
</dbReference>
<feature type="region of interest" description="Disordered" evidence="6">
    <location>
        <begin position="456"/>
        <end position="480"/>
    </location>
</feature>
<protein>
    <recommendedName>
        <fullName evidence="7">CNH domain-containing protein</fullName>
    </recommendedName>
</protein>
<dbReference type="PROSITE" id="PS50236">
    <property type="entry name" value="CHCR"/>
    <property type="match status" value="1"/>
</dbReference>
<evidence type="ECO:0000256" key="3">
    <source>
        <dbReference type="ARBA" id="ARBA00022490"/>
    </source>
</evidence>
<feature type="repeat" description="CHCR" evidence="5">
    <location>
        <begin position="656"/>
        <end position="840"/>
    </location>
</feature>
<comment type="caution">
    <text evidence="8">The sequence shown here is derived from an EMBL/GenBank/DDBJ whole genome shotgun (WGS) entry which is preliminary data.</text>
</comment>
<keyword evidence="9" id="KW-1185">Reference proteome</keyword>
<dbReference type="Pfam" id="PF10366">
    <property type="entry name" value="Vps39_1"/>
    <property type="match status" value="1"/>
</dbReference>
<dbReference type="EMBL" id="JAYWIO010000007">
    <property type="protein sequence ID" value="KAK7252911.1"/>
    <property type="molecule type" value="Genomic_DNA"/>
</dbReference>
<dbReference type="AlphaFoldDB" id="A0AAN9ECF1"/>
<feature type="region of interest" description="Disordered" evidence="6">
    <location>
        <begin position="855"/>
        <end position="876"/>
    </location>
</feature>
<dbReference type="PANTHER" id="PTHR12894">
    <property type="entry name" value="CNH DOMAIN CONTAINING"/>
    <property type="match status" value="1"/>
</dbReference>
<dbReference type="PROSITE" id="PS50219">
    <property type="entry name" value="CNH"/>
    <property type="match status" value="1"/>
</dbReference>
<evidence type="ECO:0000256" key="5">
    <source>
        <dbReference type="PROSITE-ProRule" id="PRU01006"/>
    </source>
</evidence>
<dbReference type="GO" id="GO:0034058">
    <property type="term" value="P:endosomal vesicle fusion"/>
    <property type="evidence" value="ECO:0007669"/>
    <property type="project" value="TreeGrafter"/>
</dbReference>
<dbReference type="PANTHER" id="PTHR12894:SF27">
    <property type="entry name" value="TRANSFORMING GROWTH FACTOR-BETA RECEPTOR-ASSOCIATED PROTEIN 1"/>
    <property type="match status" value="1"/>
</dbReference>
<keyword evidence="4" id="KW-0653">Protein transport</keyword>
<keyword evidence="2" id="KW-0813">Transport</keyword>
<dbReference type="InterPro" id="IPR032914">
    <property type="entry name" value="Vam6/VPS39/TRAP1"/>
</dbReference>
<feature type="domain" description="CNH" evidence="7">
    <location>
        <begin position="76"/>
        <end position="337"/>
    </location>
</feature>
<evidence type="ECO:0000313" key="9">
    <source>
        <dbReference type="Proteomes" id="UP001372338"/>
    </source>
</evidence>